<accession>A0A2M7WTU1</accession>
<dbReference type="GO" id="GO:0046872">
    <property type="term" value="F:metal ion binding"/>
    <property type="evidence" value="ECO:0007669"/>
    <property type="project" value="UniProtKB-KW"/>
</dbReference>
<proteinExistence type="predicted"/>
<dbReference type="InterPro" id="IPR013785">
    <property type="entry name" value="Aldolase_TIM"/>
</dbReference>
<comment type="caution">
    <text evidence="3">The sequence shown here is derived from an EMBL/GenBank/DDBJ whole genome shotgun (WGS) entry which is preliminary data.</text>
</comment>
<dbReference type="GO" id="GO:0016857">
    <property type="term" value="F:racemase and epimerase activity, acting on carbohydrates and derivatives"/>
    <property type="evidence" value="ECO:0007669"/>
    <property type="project" value="InterPro"/>
</dbReference>
<evidence type="ECO:0000256" key="1">
    <source>
        <dbReference type="ARBA" id="ARBA00022723"/>
    </source>
</evidence>
<evidence type="ECO:0008006" key="5">
    <source>
        <dbReference type="Google" id="ProtNLM"/>
    </source>
</evidence>
<dbReference type="Gene3D" id="3.20.20.70">
    <property type="entry name" value="Aldolase class I"/>
    <property type="match status" value="1"/>
</dbReference>
<dbReference type="Proteomes" id="UP000231487">
    <property type="component" value="Unassembled WGS sequence"/>
</dbReference>
<protein>
    <recommendedName>
        <fullName evidence="5">Ribulose-phosphate 3-epimerase</fullName>
    </recommendedName>
</protein>
<organism evidence="3 4">
    <name type="scientific">Candidatus Zambryskibacteria bacterium CG_4_9_14_3_um_filter_40_16</name>
    <dbReference type="NCBI Taxonomy" id="1975111"/>
    <lineage>
        <taxon>Bacteria</taxon>
        <taxon>Candidatus Zambryskiibacteriota</taxon>
    </lineage>
</organism>
<keyword evidence="2" id="KW-0413">Isomerase</keyword>
<dbReference type="InterPro" id="IPR000056">
    <property type="entry name" value="Ribul_P_3_epim-like"/>
</dbReference>
<sequence>MSEIIPAIIPKNFSDLAEKVSLVANFVKTVHVDINDGKFVKSKSWPHSSPNDFDFEKILKEEEGMPYWEKVEYEIHLMVSDPASEIDNWIRAGSKRVLVHYESFPSSREFKKFTEEFKEKYGMNGSSLFPELGVVLKTETPIEVLAVLEQSVKLIDSIQLMSIATIGFQGINIPFETSVIDRVSAVKNKYEGIPVSVDGSINMENAQKLIDAGADRLIIGGAIFQSEDITDTIEVFKSL</sequence>
<evidence type="ECO:0000256" key="2">
    <source>
        <dbReference type="ARBA" id="ARBA00023235"/>
    </source>
</evidence>
<dbReference type="SUPFAM" id="SSF51366">
    <property type="entry name" value="Ribulose-phoshate binding barrel"/>
    <property type="match status" value="1"/>
</dbReference>
<reference evidence="4" key="1">
    <citation type="submission" date="2017-09" db="EMBL/GenBank/DDBJ databases">
        <title>Depth-based differentiation of microbial function through sediment-hosted aquifers and enrichment of novel symbionts in the deep terrestrial subsurface.</title>
        <authorList>
            <person name="Probst A.J."/>
            <person name="Ladd B."/>
            <person name="Jarett J.K."/>
            <person name="Geller-Mcgrath D.E."/>
            <person name="Sieber C.M.K."/>
            <person name="Emerson J.B."/>
            <person name="Anantharaman K."/>
            <person name="Thomas B.C."/>
            <person name="Malmstrom R."/>
            <person name="Stieglmeier M."/>
            <person name="Klingl A."/>
            <person name="Woyke T."/>
            <person name="Ryan C.M."/>
            <person name="Banfield J.F."/>
        </authorList>
    </citation>
    <scope>NUCLEOTIDE SEQUENCE [LARGE SCALE GENOMIC DNA]</scope>
</reference>
<evidence type="ECO:0000313" key="3">
    <source>
        <dbReference type="EMBL" id="PJA33419.1"/>
    </source>
</evidence>
<gene>
    <name evidence="3" type="ORF">CO184_02055</name>
</gene>
<dbReference type="GO" id="GO:0005975">
    <property type="term" value="P:carbohydrate metabolic process"/>
    <property type="evidence" value="ECO:0007669"/>
    <property type="project" value="InterPro"/>
</dbReference>
<dbReference type="EMBL" id="PFXE01000040">
    <property type="protein sequence ID" value="PJA33419.1"/>
    <property type="molecule type" value="Genomic_DNA"/>
</dbReference>
<name>A0A2M7WTU1_9BACT</name>
<evidence type="ECO:0000313" key="4">
    <source>
        <dbReference type="Proteomes" id="UP000231487"/>
    </source>
</evidence>
<dbReference type="PANTHER" id="PTHR11749">
    <property type="entry name" value="RIBULOSE-5-PHOSPHATE-3-EPIMERASE"/>
    <property type="match status" value="1"/>
</dbReference>
<dbReference type="AlphaFoldDB" id="A0A2M7WTU1"/>
<dbReference type="InterPro" id="IPR011060">
    <property type="entry name" value="RibuloseP-bd_barrel"/>
</dbReference>
<keyword evidence="1" id="KW-0479">Metal-binding</keyword>
<dbReference type="Pfam" id="PF00834">
    <property type="entry name" value="Ribul_P_3_epim"/>
    <property type="match status" value="1"/>
</dbReference>